<evidence type="ECO:0000256" key="1">
    <source>
        <dbReference type="SAM" id="MobiDB-lite"/>
    </source>
</evidence>
<dbReference type="InterPro" id="IPR004919">
    <property type="entry name" value="GmrSD_N"/>
</dbReference>
<dbReference type="Pfam" id="PF03235">
    <property type="entry name" value="GmrSD_N"/>
    <property type="match status" value="1"/>
</dbReference>
<sequence length="519" mass="57658">MRTLAYLIKGLNDGLIDVNPDYQRDVVWTADRMTGLINSLMENFYIPPIILNKKTRAVQDDDDATSNYSLVCVDGKQRLSSVRAFVMGIIPCHDHRGEKWYFCGNSTSKRRKILSEEKQKQFLAKDFVSFEFLDLSPEQEEDLFARVQKGVQLTLAEKMRASTGLWQELARLYVEDFSDVFSLLRDRARAKDFQLALACFSQILEVQHTSTANGVPVLKTNFAALPKLLNNMGAVDDGIKSHLASVFSTFKDLLTQSPDTFTNEDKHLRGVQTFAPIEMIGIVVLISMYSDTRNNRLLLGDISALRTALRENFTDLRMNPQVWKFIWDFIDDLEQIRGAIDGSTIDRSVKPSAHTPKGTKQAPMIAGVKRGRPTAKTKPPTIKPGGSDTIKTEDKPPTLPVEPPPPKRQRVNSSSKKATQRSNTSGVNQLRAGSSTTDPMVLDDDEPEPNFFPPDSLSTPASPASATATINPEEINNVADAKPIPSLPPLTQTPVHSSISKPHRSTSESSIRVKRFSGS</sequence>
<evidence type="ECO:0000313" key="3">
    <source>
        <dbReference type="EMBL" id="KAF2873148.1"/>
    </source>
</evidence>
<feature type="compositionally biased region" description="Polar residues" evidence="1">
    <location>
        <begin position="489"/>
        <end position="500"/>
    </location>
</feature>
<feature type="compositionally biased region" description="Low complexity" evidence="1">
    <location>
        <begin position="453"/>
        <end position="469"/>
    </location>
</feature>
<protein>
    <recommendedName>
        <fullName evidence="2">GmrSD restriction endonucleases N-terminal domain-containing protein</fullName>
    </recommendedName>
</protein>
<feature type="domain" description="GmrSD restriction endonucleases N-terminal" evidence="2">
    <location>
        <begin position="12"/>
        <end position="148"/>
    </location>
</feature>
<keyword evidence="4" id="KW-1185">Reference proteome</keyword>
<feature type="region of interest" description="Disordered" evidence="1">
    <location>
        <begin position="345"/>
        <end position="519"/>
    </location>
</feature>
<comment type="caution">
    <text evidence="3">The sequence shown here is derived from an EMBL/GenBank/DDBJ whole genome shotgun (WGS) entry which is preliminary data.</text>
</comment>
<dbReference type="EMBL" id="JAADJZ010000008">
    <property type="protein sequence ID" value="KAF2873148.1"/>
    <property type="molecule type" value="Genomic_DNA"/>
</dbReference>
<feature type="compositionally biased region" description="Pro residues" evidence="1">
    <location>
        <begin position="397"/>
        <end position="406"/>
    </location>
</feature>
<evidence type="ECO:0000259" key="2">
    <source>
        <dbReference type="Pfam" id="PF03235"/>
    </source>
</evidence>
<gene>
    <name evidence="3" type="ORF">BDV95DRAFT_374275</name>
</gene>
<dbReference type="OrthoDB" id="5419821at2759"/>
<name>A0A7C8I892_9PLEO</name>
<organism evidence="3 4">
    <name type="scientific">Massariosphaeria phaeospora</name>
    <dbReference type="NCBI Taxonomy" id="100035"/>
    <lineage>
        <taxon>Eukaryota</taxon>
        <taxon>Fungi</taxon>
        <taxon>Dikarya</taxon>
        <taxon>Ascomycota</taxon>
        <taxon>Pezizomycotina</taxon>
        <taxon>Dothideomycetes</taxon>
        <taxon>Pleosporomycetidae</taxon>
        <taxon>Pleosporales</taxon>
        <taxon>Pleosporales incertae sedis</taxon>
        <taxon>Massariosphaeria</taxon>
    </lineage>
</organism>
<proteinExistence type="predicted"/>
<dbReference type="AlphaFoldDB" id="A0A7C8I892"/>
<dbReference type="PANTHER" id="PTHR39639">
    <property type="entry name" value="CHROMOSOME 16, WHOLE GENOME SHOTGUN SEQUENCE"/>
    <property type="match status" value="1"/>
</dbReference>
<feature type="compositionally biased region" description="Polar residues" evidence="1">
    <location>
        <begin position="411"/>
        <end position="438"/>
    </location>
</feature>
<evidence type="ECO:0000313" key="4">
    <source>
        <dbReference type="Proteomes" id="UP000481861"/>
    </source>
</evidence>
<dbReference type="Proteomes" id="UP000481861">
    <property type="component" value="Unassembled WGS sequence"/>
</dbReference>
<reference evidence="3 4" key="1">
    <citation type="submission" date="2020-01" db="EMBL/GenBank/DDBJ databases">
        <authorList>
            <consortium name="DOE Joint Genome Institute"/>
            <person name="Haridas S."/>
            <person name="Albert R."/>
            <person name="Binder M."/>
            <person name="Bloem J."/>
            <person name="Labutti K."/>
            <person name="Salamov A."/>
            <person name="Andreopoulos B."/>
            <person name="Baker S.E."/>
            <person name="Barry K."/>
            <person name="Bills G."/>
            <person name="Bluhm B.H."/>
            <person name="Cannon C."/>
            <person name="Castanera R."/>
            <person name="Culley D.E."/>
            <person name="Daum C."/>
            <person name="Ezra D."/>
            <person name="Gonzalez J.B."/>
            <person name="Henrissat B."/>
            <person name="Kuo A."/>
            <person name="Liang C."/>
            <person name="Lipzen A."/>
            <person name="Lutzoni F."/>
            <person name="Magnuson J."/>
            <person name="Mondo S."/>
            <person name="Nolan M."/>
            <person name="Ohm R."/>
            <person name="Pangilinan J."/>
            <person name="Park H.-J.H."/>
            <person name="Ramirez L."/>
            <person name="Alfaro M."/>
            <person name="Sun H."/>
            <person name="Tritt A."/>
            <person name="Yoshinaga Y."/>
            <person name="Zwiers L.-H.L."/>
            <person name="Turgeon B.G."/>
            <person name="Goodwin S.B."/>
            <person name="Spatafora J.W."/>
            <person name="Crous P.W."/>
            <person name="Grigoriev I.V."/>
        </authorList>
    </citation>
    <scope>NUCLEOTIDE SEQUENCE [LARGE SCALE GENOMIC DNA]</scope>
    <source>
        <strain evidence="3 4">CBS 611.86</strain>
    </source>
</reference>
<dbReference type="PANTHER" id="PTHR39639:SF1">
    <property type="entry name" value="DUF262 DOMAIN-CONTAINING PROTEIN"/>
    <property type="match status" value="1"/>
</dbReference>
<accession>A0A7C8I892</accession>